<dbReference type="WBParaSite" id="MBELARI_LOCUS15619">
    <property type="protein sequence ID" value="MBELARI_LOCUS15619"/>
    <property type="gene ID" value="MBELARI_LOCUS15619"/>
</dbReference>
<proteinExistence type="predicted"/>
<sequence>MGNELKTLISRRDRALLLINSLKAYNTRILRGNVPTMGSKVKNDENENFEIETENMNEERESELVYNREKLGLTRPKPISPPRKPPTQPPTTEPALVLRTDPWNQNKQTNQSNSSLSAYHASATAMDLWSRAIKPPSPPTFPSQETLQSLPRHPLKNIKSNAHERTTSPSSTTSTTPSRPLTPLELRQSTQNPLGNHLFDTLFGNPRIRYDPVGALPVPSFPWSSMPLNYNYLRPEYGKEQKRANLGAHFIEITGLHFDGKNLYFDLNNASELPMLIRFIGWEPRGNGVKIVFPGCEQPDERQYYKMCFELAPNNLTRIFVDFSEAKHVLAYYAQQNSPEYYAYVHLSGKGQINKDGYFALAYATVCLKYTDGKWTPESTPNRPVDHFRWKA</sequence>
<protein>
    <submittedName>
        <fullName evidence="3">Uncharacterized protein</fullName>
    </submittedName>
</protein>
<keyword evidence="2" id="KW-1185">Reference proteome</keyword>
<accession>A0AAF3J4G9</accession>
<feature type="compositionally biased region" description="Pro residues" evidence="1">
    <location>
        <begin position="78"/>
        <end position="92"/>
    </location>
</feature>
<name>A0AAF3J4G9_9BILA</name>
<organism evidence="2 3">
    <name type="scientific">Mesorhabditis belari</name>
    <dbReference type="NCBI Taxonomy" id="2138241"/>
    <lineage>
        <taxon>Eukaryota</taxon>
        <taxon>Metazoa</taxon>
        <taxon>Ecdysozoa</taxon>
        <taxon>Nematoda</taxon>
        <taxon>Chromadorea</taxon>
        <taxon>Rhabditida</taxon>
        <taxon>Rhabditina</taxon>
        <taxon>Rhabditomorpha</taxon>
        <taxon>Rhabditoidea</taxon>
        <taxon>Rhabditidae</taxon>
        <taxon>Mesorhabditinae</taxon>
        <taxon>Mesorhabditis</taxon>
    </lineage>
</organism>
<dbReference type="Proteomes" id="UP000887575">
    <property type="component" value="Unassembled WGS sequence"/>
</dbReference>
<evidence type="ECO:0000313" key="3">
    <source>
        <dbReference type="WBParaSite" id="MBELARI_LOCUS15619"/>
    </source>
</evidence>
<evidence type="ECO:0000313" key="2">
    <source>
        <dbReference type="Proteomes" id="UP000887575"/>
    </source>
</evidence>
<feature type="compositionally biased region" description="Low complexity" evidence="1">
    <location>
        <begin position="167"/>
        <end position="183"/>
    </location>
</feature>
<feature type="region of interest" description="Disordered" evidence="1">
    <location>
        <begin position="70"/>
        <end position="95"/>
    </location>
</feature>
<reference evidence="3" key="1">
    <citation type="submission" date="2024-02" db="UniProtKB">
        <authorList>
            <consortium name="WormBaseParasite"/>
        </authorList>
    </citation>
    <scope>IDENTIFICATION</scope>
</reference>
<evidence type="ECO:0000256" key="1">
    <source>
        <dbReference type="SAM" id="MobiDB-lite"/>
    </source>
</evidence>
<dbReference type="AlphaFoldDB" id="A0AAF3J4G9"/>
<feature type="region of interest" description="Disordered" evidence="1">
    <location>
        <begin position="131"/>
        <end position="183"/>
    </location>
</feature>